<feature type="region of interest" description="Disordered" evidence="8">
    <location>
        <begin position="647"/>
        <end position="676"/>
    </location>
</feature>
<dbReference type="GO" id="GO:0042760">
    <property type="term" value="P:very long-chain fatty acid catabolic process"/>
    <property type="evidence" value="ECO:0007669"/>
    <property type="project" value="TreeGrafter"/>
</dbReference>
<dbReference type="SUPFAM" id="SSF52540">
    <property type="entry name" value="P-loop containing nucleoside triphosphate hydrolases"/>
    <property type="match status" value="1"/>
</dbReference>
<dbReference type="EMBL" id="NWUJ01000007">
    <property type="protein sequence ID" value="PFH34364.1"/>
    <property type="molecule type" value="Genomic_DNA"/>
</dbReference>
<feature type="compositionally biased region" description="Low complexity" evidence="8">
    <location>
        <begin position="1632"/>
        <end position="1661"/>
    </location>
</feature>
<sequence>MDFFAFQGQPWRTYTVDTAGNHRFDAYDLPRSFPVVHYRAPASPPFPVVPVFGPWAPYPPFLASQRHPDARPPTAALPDDILLALFLGKSRRAVHPSTRVYRTLIHGSPPDDLYIYAKRSRQSHSDRELQYAVSFFERPTTGLGPRGDRQRLLHILGRWQRAVRGVIILVALVLLGVIKNRALRRRITNILRKLGRFLLRFLPRWPRQSPTRLIALPAARGDDDEDEGSGQDGGQRGLPRVEDVSSSHSEGTTDFEGSETPSRKQHRTEHQPGVHTHEVDAARHGTRKEQSTEVGPAIVVWSADEGDAFHSASQRNPKPLSAEPERQTEPPRCMTAPGSLYAAASAGQQHDGAGNEESETVGARGRDRSNGRVRSHPRSLFERFADCFSSTAGQATGQEATNRGCLGWERRAGPGGGSKGSIGGKQKSLSTSASLHEALCELSAMMQVSSSSSESPEFGNSSLPHCFEFPSLASGVPSPTALDTPTFACEANSGMDDEERVSRLRHSRALCTSDSLPSFPSYYRNRDDTPHWFKRRRSLERFPRALTRRTPGFGSDGREDRGGALRWVVPPSGKEKDVGRTGSRLPASERAPQDAPEGQTRAFFASKPGQPHPGDAPAGAASASTSFSPRSQSAASKLSTCACESSLSSASSSTPAVSTTKSSSSPGGVPRPSPTMVSVSFLPAHLREHQHRLHSLLSSRVPRSFISVLRRLWTLLRRVLLFEEGDAEADASAPQGQAGREQGDTEDARQDGEILNSQGSLKALSSLEMEAKVKEIPLIQQFLRLLRLAFPKEKIWSSEGLYLLTLLATLISRTFLSIWIASVNGKVVEGIVRQDGKKFMRGLSLLVAYAVPAALVNATIQYSEKVLGVLLRRNLTNAFVTKYLKGLTFYRMVALDARVSHPDEILSTTTASFSMLVASLFSSFLKPTVDIIFLTRSILRHLGVKAPLCLGFWYLLTAGVLHWMSPPIGKKTARLHELEAKYRALHSDLLQHSEEIAFYGGGKPASLRLQCAFDSVCLYRQHMFFIFHLTMGTLDMLFAKHMSVVMGYLVVALPAFKDEIRALFALSGRQRHALLDMTDYSKLFKDQERAKQMRQTQFDEEIRKRGLLARLPDTRNGKEDIAHAYVRNSTLLINVAKAVGRMVLAYKEVQQLGGYTERLYEFLQVVQDLQSGVYCPRVALPGETAVAETPHILASTGRLTIEKNAKTVEFHDVAVVTPGGHVLLQNVSFVIRMGKNVFLLGPNGCGKTSLFRILGGLWPLVEGEVRKPEASKLFYIPQRPYMPEGTLRDQVIYPMAYEDYQKLGGACNDSHLEFLLRAVGLGRLLDRFPEKWDTWRDWHEVLSGGEKQRMAFARLFFHRPVFAILDEATSAVSVDMEGALYRLCRKWRITLITISHNLSLLKYHDFLLRIFAARTDGDKSQGQRWAFEPTEGLRRLDSYSFLLNLAEEGAEKADKTQTAARHEDAEEEDPDNRGEVEEGRARGREREKTHADRKMRSGGDAGGRRRRRRRRDVHYSRHESHADAGEKDDAHLKNRREREDRYAKKEKERSRKENAANYHAGKGRRMSHGDHSLKNASSSPHKHHHILQPQASLLLGSSSSCFEPSARQLSSSPLAPLSGAHHHVRHVEEAPSRSPLSPSSSFSSSSVSSFSSLSRHSPRSLSEAESPTHAPAVEGFTPAPVRGDGDKGDSAGHVWGRRRSTRVESLTTKSDGISMRLADSGEEEGAIIVIQDPVSEVEEDMLGGVHSRDALLTPGCVAGLCVFAETSSSRPADDGSKLRQKGLASHRRHASFKSLDGDDNRSDPRISNSSAYSASSSLFSSPLSPPSPRLSDSSPEGAPPHAASLTSTLVLVSSPVLTSTPTRPEAGHLQLGQEARSGPHEVAQLDASSSQAPDLCGSSAKPVFAPFARAASPCVAPPSQVSVSLAPARFPDAASAGSLLFDAALGAPKRRHSGPAAARATLSAARIGAAAAEATVLSLKTAREKKQLEKESRQRQATEAGPATLR</sequence>
<gene>
    <name evidence="11" type="ORF">BESB_075160</name>
</gene>
<feature type="region of interest" description="Disordered" evidence="8">
    <location>
        <begin position="1984"/>
        <end position="2006"/>
    </location>
</feature>
<dbReference type="PANTHER" id="PTHR11384:SF67">
    <property type="entry name" value="ATP-BINDING CASSETTE SUB-FAMILY D MEMBER 1"/>
    <property type="match status" value="1"/>
</dbReference>
<feature type="compositionally biased region" description="Low complexity" evidence="8">
    <location>
        <begin position="647"/>
        <end position="670"/>
    </location>
</feature>
<evidence type="ECO:0000256" key="8">
    <source>
        <dbReference type="SAM" id="MobiDB-lite"/>
    </source>
</evidence>
<evidence type="ECO:0000256" key="2">
    <source>
        <dbReference type="ARBA" id="ARBA00022448"/>
    </source>
</evidence>
<evidence type="ECO:0000256" key="5">
    <source>
        <dbReference type="ARBA" id="ARBA00022840"/>
    </source>
</evidence>
<feature type="compositionally biased region" description="Basic and acidic residues" evidence="8">
    <location>
        <begin position="1450"/>
        <end position="1464"/>
    </location>
</feature>
<feature type="region of interest" description="Disordered" evidence="8">
    <location>
        <begin position="545"/>
        <end position="628"/>
    </location>
</feature>
<evidence type="ECO:0000313" key="12">
    <source>
        <dbReference type="Proteomes" id="UP000224006"/>
    </source>
</evidence>
<feature type="region of interest" description="Disordered" evidence="8">
    <location>
        <begin position="1767"/>
        <end position="1842"/>
    </location>
</feature>
<dbReference type="GO" id="GO:0005524">
    <property type="term" value="F:ATP binding"/>
    <property type="evidence" value="ECO:0007669"/>
    <property type="project" value="UniProtKB-KW"/>
</dbReference>
<evidence type="ECO:0000256" key="4">
    <source>
        <dbReference type="ARBA" id="ARBA00022741"/>
    </source>
</evidence>
<feature type="transmembrane region" description="Helical" evidence="9">
    <location>
        <begin position="801"/>
        <end position="821"/>
    </location>
</feature>
<dbReference type="InterPro" id="IPR003593">
    <property type="entry name" value="AAA+_ATPase"/>
</dbReference>
<name>A0A2A9MAZ1_BESBE</name>
<feature type="compositionally biased region" description="Basic and acidic residues" evidence="8">
    <location>
        <begin position="1471"/>
        <end position="1497"/>
    </location>
</feature>
<dbReference type="Pfam" id="PF00005">
    <property type="entry name" value="ABC_tran"/>
    <property type="match status" value="1"/>
</dbReference>
<feature type="compositionally biased region" description="Basic and acidic residues" evidence="8">
    <location>
        <begin position="268"/>
        <end position="291"/>
    </location>
</feature>
<feature type="compositionally biased region" description="Low complexity" evidence="8">
    <location>
        <begin position="1807"/>
        <end position="1822"/>
    </location>
</feature>
<feature type="region of interest" description="Disordered" evidence="8">
    <location>
        <begin position="1874"/>
        <end position="1895"/>
    </location>
</feature>
<dbReference type="InterPro" id="IPR027417">
    <property type="entry name" value="P-loop_NTPase"/>
</dbReference>
<evidence type="ECO:0000259" key="10">
    <source>
        <dbReference type="PROSITE" id="PS50893"/>
    </source>
</evidence>
<dbReference type="VEuPathDB" id="ToxoDB:BESB_075160"/>
<evidence type="ECO:0000256" key="7">
    <source>
        <dbReference type="ARBA" id="ARBA00023136"/>
    </source>
</evidence>
<feature type="region of interest" description="Disordered" evidence="8">
    <location>
        <begin position="217"/>
        <end position="294"/>
    </location>
</feature>
<feature type="transmembrane region" description="Helical" evidence="9">
    <location>
        <begin position="905"/>
        <end position="925"/>
    </location>
</feature>
<dbReference type="SMART" id="SM00382">
    <property type="entry name" value="AAA"/>
    <property type="match status" value="1"/>
</dbReference>
<dbReference type="GeneID" id="40312442"/>
<feature type="compositionally biased region" description="Basic and acidic residues" evidence="8">
    <location>
        <begin position="1984"/>
        <end position="1996"/>
    </location>
</feature>
<proteinExistence type="inferred from homology"/>
<keyword evidence="3 9" id="KW-0812">Transmembrane</keyword>
<dbReference type="PROSITE" id="PS50893">
    <property type="entry name" value="ABC_TRANSPORTER_2"/>
    <property type="match status" value="1"/>
</dbReference>
<feature type="compositionally biased region" description="Basic and acidic residues" evidence="8">
    <location>
        <begin position="1795"/>
        <end position="1804"/>
    </location>
</feature>
<evidence type="ECO:0000313" key="11">
    <source>
        <dbReference type="EMBL" id="PFH34364.1"/>
    </source>
</evidence>
<dbReference type="InterPro" id="IPR050835">
    <property type="entry name" value="ABC_transporter_sub-D"/>
</dbReference>
<dbReference type="InterPro" id="IPR003439">
    <property type="entry name" value="ABC_transporter-like_ATP-bd"/>
</dbReference>
<dbReference type="InterPro" id="IPR017871">
    <property type="entry name" value="ABC_transporter-like_CS"/>
</dbReference>
<accession>A0A2A9MAZ1</accession>
<keyword evidence="5 11" id="KW-0067">ATP-binding</keyword>
<feature type="compositionally biased region" description="Basic and acidic residues" evidence="8">
    <location>
        <begin position="741"/>
        <end position="751"/>
    </location>
</feature>
<feature type="transmembrane region" description="Helical" evidence="9">
    <location>
        <begin position="842"/>
        <end position="862"/>
    </location>
</feature>
<feature type="transmembrane region" description="Helical" evidence="9">
    <location>
        <begin position="946"/>
        <end position="964"/>
    </location>
</feature>
<dbReference type="InterPro" id="IPR036640">
    <property type="entry name" value="ABC1_TM_sf"/>
</dbReference>
<feature type="compositionally biased region" description="Basic residues" evidence="8">
    <location>
        <begin position="1778"/>
        <end position="1791"/>
    </location>
</feature>
<keyword evidence="12" id="KW-1185">Reference proteome</keyword>
<feature type="compositionally biased region" description="Low complexity" evidence="8">
    <location>
        <begin position="1604"/>
        <end position="1619"/>
    </location>
</feature>
<dbReference type="PROSITE" id="PS00211">
    <property type="entry name" value="ABC_TRANSPORTER_1"/>
    <property type="match status" value="1"/>
</dbReference>
<dbReference type="Pfam" id="PF06472">
    <property type="entry name" value="ABC_membrane_2"/>
    <property type="match status" value="1"/>
</dbReference>
<keyword evidence="2" id="KW-0813">Transport</keyword>
<feature type="region of interest" description="Disordered" evidence="8">
    <location>
        <begin position="1601"/>
        <end position="1707"/>
    </location>
</feature>
<dbReference type="CDD" id="cd03223">
    <property type="entry name" value="ABCD_peroxisomal_ALDP"/>
    <property type="match status" value="1"/>
</dbReference>
<dbReference type="Proteomes" id="UP000224006">
    <property type="component" value="Unassembled WGS sequence"/>
</dbReference>
<feature type="compositionally biased region" description="Basic and acidic residues" evidence="8">
    <location>
        <begin position="1513"/>
        <end position="1554"/>
    </location>
</feature>
<dbReference type="PANTHER" id="PTHR11384">
    <property type="entry name" value="ATP-BINDING CASSETTE, SUB-FAMILY D MEMBER"/>
    <property type="match status" value="1"/>
</dbReference>
<dbReference type="GO" id="GO:0005324">
    <property type="term" value="F:long-chain fatty acid transmembrane transporter activity"/>
    <property type="evidence" value="ECO:0007669"/>
    <property type="project" value="TreeGrafter"/>
</dbReference>
<evidence type="ECO:0000256" key="3">
    <source>
        <dbReference type="ARBA" id="ARBA00022692"/>
    </source>
</evidence>
<dbReference type="GO" id="GO:0007031">
    <property type="term" value="P:peroxisome organization"/>
    <property type="evidence" value="ECO:0007669"/>
    <property type="project" value="TreeGrafter"/>
</dbReference>
<dbReference type="STRING" id="94643.A0A2A9MAZ1"/>
<protein>
    <submittedName>
        <fullName evidence="11">ABC transporter, ATP-binding domain-containing protein</fullName>
    </submittedName>
</protein>
<evidence type="ECO:0000256" key="9">
    <source>
        <dbReference type="SAM" id="Phobius"/>
    </source>
</evidence>
<feature type="region of interest" description="Disordered" evidence="8">
    <location>
        <begin position="1450"/>
        <end position="1585"/>
    </location>
</feature>
<evidence type="ECO:0000256" key="6">
    <source>
        <dbReference type="ARBA" id="ARBA00022989"/>
    </source>
</evidence>
<feature type="domain" description="ABC transporter" evidence="10">
    <location>
        <begin position="1208"/>
        <end position="1437"/>
    </location>
</feature>
<reference evidence="11 12" key="1">
    <citation type="submission" date="2017-09" db="EMBL/GenBank/DDBJ databases">
        <title>Genome sequencing of Besnoitia besnoiti strain Bb-Ger1.</title>
        <authorList>
            <person name="Schares G."/>
            <person name="Venepally P."/>
            <person name="Lorenzi H.A."/>
        </authorList>
    </citation>
    <scope>NUCLEOTIDE SEQUENCE [LARGE SCALE GENOMIC DNA]</scope>
    <source>
        <strain evidence="11 12">Bb-Ger1</strain>
    </source>
</reference>
<dbReference type="SUPFAM" id="SSF90123">
    <property type="entry name" value="ABC transporter transmembrane region"/>
    <property type="match status" value="1"/>
</dbReference>
<dbReference type="GO" id="GO:0006635">
    <property type="term" value="P:fatty acid beta-oxidation"/>
    <property type="evidence" value="ECO:0007669"/>
    <property type="project" value="TreeGrafter"/>
</dbReference>
<dbReference type="GO" id="GO:0016887">
    <property type="term" value="F:ATP hydrolysis activity"/>
    <property type="evidence" value="ECO:0007669"/>
    <property type="project" value="InterPro"/>
</dbReference>
<keyword evidence="7 9" id="KW-0472">Membrane</keyword>
<dbReference type="GO" id="GO:0015910">
    <property type="term" value="P:long-chain fatty acid import into peroxisome"/>
    <property type="evidence" value="ECO:0007669"/>
    <property type="project" value="TreeGrafter"/>
</dbReference>
<feature type="compositionally biased region" description="Low complexity" evidence="8">
    <location>
        <begin position="608"/>
        <end position="628"/>
    </location>
</feature>
<dbReference type="OrthoDB" id="331691at2759"/>
<dbReference type="KEGG" id="bbes:BESB_075160"/>
<comment type="caution">
    <text evidence="11">The sequence shown here is derived from an EMBL/GenBank/DDBJ whole genome shotgun (WGS) entry which is preliminary data.</text>
</comment>
<feature type="region of interest" description="Disordered" evidence="8">
    <location>
        <begin position="730"/>
        <end position="751"/>
    </location>
</feature>
<dbReference type="RefSeq" id="XP_029218373.1">
    <property type="nucleotide sequence ID" value="XM_029365889.1"/>
</dbReference>
<organism evidence="11 12">
    <name type="scientific">Besnoitia besnoiti</name>
    <name type="common">Apicomplexan protozoan</name>
    <dbReference type="NCBI Taxonomy" id="94643"/>
    <lineage>
        <taxon>Eukaryota</taxon>
        <taxon>Sar</taxon>
        <taxon>Alveolata</taxon>
        <taxon>Apicomplexa</taxon>
        <taxon>Conoidasida</taxon>
        <taxon>Coccidia</taxon>
        <taxon>Eucoccidiorida</taxon>
        <taxon>Eimeriorina</taxon>
        <taxon>Sarcocystidae</taxon>
        <taxon>Besnoitia</taxon>
    </lineage>
</organism>
<keyword evidence="6 9" id="KW-1133">Transmembrane helix</keyword>
<dbReference type="GO" id="GO:0140359">
    <property type="term" value="F:ABC-type transporter activity"/>
    <property type="evidence" value="ECO:0007669"/>
    <property type="project" value="InterPro"/>
</dbReference>
<dbReference type="InterPro" id="IPR011527">
    <property type="entry name" value="ABC1_TM_dom"/>
</dbReference>
<evidence type="ECO:0000256" key="1">
    <source>
        <dbReference type="ARBA" id="ARBA00008575"/>
    </source>
</evidence>
<dbReference type="Gene3D" id="3.40.50.300">
    <property type="entry name" value="P-loop containing nucleotide triphosphate hydrolases"/>
    <property type="match status" value="1"/>
</dbReference>
<feature type="region of interest" description="Disordered" evidence="8">
    <location>
        <begin position="309"/>
        <end position="376"/>
    </location>
</feature>
<comment type="similarity">
    <text evidence="1">Belongs to the ABC transporter superfamily. ABCD family. Peroxisomal fatty acyl CoA transporter (TC 3.A.1.203) subfamily.</text>
</comment>
<keyword evidence="4" id="KW-0547">Nucleotide-binding</keyword>
<dbReference type="GO" id="GO:0005778">
    <property type="term" value="C:peroxisomal membrane"/>
    <property type="evidence" value="ECO:0007669"/>
    <property type="project" value="TreeGrafter"/>
</dbReference>